<keyword evidence="9 14" id="KW-0106">Calcium</keyword>
<evidence type="ECO:0000256" key="1">
    <source>
        <dbReference type="ARBA" id="ARBA00004251"/>
    </source>
</evidence>
<dbReference type="FunFam" id="2.60.40.60:FF:000158">
    <property type="entry name" value="Dachsous cadherin-related 1"/>
    <property type="match status" value="1"/>
</dbReference>
<evidence type="ECO:0000256" key="4">
    <source>
        <dbReference type="ARBA" id="ARBA00022490"/>
    </source>
</evidence>
<dbReference type="GO" id="GO:0016339">
    <property type="term" value="P:calcium-dependent cell-cell adhesion via plasma membrane cell adhesion molecules"/>
    <property type="evidence" value="ECO:0007669"/>
    <property type="project" value="TreeGrafter"/>
</dbReference>
<keyword evidence="11 15" id="KW-1133">Transmembrane helix</keyword>
<dbReference type="GO" id="GO:0016342">
    <property type="term" value="C:catenin complex"/>
    <property type="evidence" value="ECO:0007669"/>
    <property type="project" value="TreeGrafter"/>
</dbReference>
<evidence type="ECO:0000256" key="2">
    <source>
        <dbReference type="ARBA" id="ARBA00004496"/>
    </source>
</evidence>
<dbReference type="FunFam" id="2.60.40.60:FF:000011">
    <property type="entry name" value="Cadherin 1"/>
    <property type="match status" value="1"/>
</dbReference>
<keyword evidence="8" id="KW-0677">Repeat</keyword>
<evidence type="ECO:0000256" key="8">
    <source>
        <dbReference type="ARBA" id="ARBA00022737"/>
    </source>
</evidence>
<name>A0A9D3LWQ3_ANGAN</name>
<keyword evidence="7" id="KW-0732">Signal</keyword>
<dbReference type="OrthoDB" id="9045962at2759"/>
<dbReference type="GO" id="GO:0044331">
    <property type="term" value="P:cell-cell adhesion mediated by cadherin"/>
    <property type="evidence" value="ECO:0007669"/>
    <property type="project" value="TreeGrafter"/>
</dbReference>
<evidence type="ECO:0000256" key="15">
    <source>
        <dbReference type="SAM" id="Phobius"/>
    </source>
</evidence>
<evidence type="ECO:0000256" key="5">
    <source>
        <dbReference type="ARBA" id="ARBA00022692"/>
    </source>
</evidence>
<proteinExistence type="predicted"/>
<dbReference type="InterPro" id="IPR039808">
    <property type="entry name" value="Cadherin"/>
</dbReference>
<keyword evidence="4" id="KW-0963">Cytoplasm</keyword>
<evidence type="ECO:0000256" key="13">
    <source>
        <dbReference type="ARBA" id="ARBA00023180"/>
    </source>
</evidence>
<keyword evidence="6" id="KW-0479">Metal-binding</keyword>
<dbReference type="PANTHER" id="PTHR24027:SF433">
    <property type="entry name" value="CADHERIN 27-RELATED"/>
    <property type="match status" value="1"/>
</dbReference>
<feature type="domain" description="Cadherin" evidence="16">
    <location>
        <begin position="151"/>
        <end position="260"/>
    </location>
</feature>
<dbReference type="GO" id="GO:0005509">
    <property type="term" value="F:calcium ion binding"/>
    <property type="evidence" value="ECO:0007669"/>
    <property type="project" value="UniProtKB-UniRule"/>
</dbReference>
<gene>
    <name evidence="17" type="ORF">ANANG_G00223470</name>
</gene>
<evidence type="ECO:0000256" key="11">
    <source>
        <dbReference type="ARBA" id="ARBA00022989"/>
    </source>
</evidence>
<dbReference type="GO" id="GO:0005737">
    <property type="term" value="C:cytoplasm"/>
    <property type="evidence" value="ECO:0007669"/>
    <property type="project" value="UniProtKB-SubCell"/>
</dbReference>
<dbReference type="CDD" id="cd11304">
    <property type="entry name" value="Cadherin_repeat"/>
    <property type="match status" value="4"/>
</dbReference>
<dbReference type="GO" id="GO:0007156">
    <property type="term" value="P:homophilic cell adhesion via plasma membrane adhesion molecules"/>
    <property type="evidence" value="ECO:0007669"/>
    <property type="project" value="InterPro"/>
</dbReference>
<dbReference type="FunFam" id="2.60.40.60:FF:000095">
    <property type="entry name" value="Cadherin 13"/>
    <property type="match status" value="1"/>
</dbReference>
<organism evidence="17 18">
    <name type="scientific">Anguilla anguilla</name>
    <name type="common">European freshwater eel</name>
    <name type="synonym">Muraena anguilla</name>
    <dbReference type="NCBI Taxonomy" id="7936"/>
    <lineage>
        <taxon>Eukaryota</taxon>
        <taxon>Metazoa</taxon>
        <taxon>Chordata</taxon>
        <taxon>Craniata</taxon>
        <taxon>Vertebrata</taxon>
        <taxon>Euteleostomi</taxon>
        <taxon>Actinopterygii</taxon>
        <taxon>Neopterygii</taxon>
        <taxon>Teleostei</taxon>
        <taxon>Anguilliformes</taxon>
        <taxon>Anguillidae</taxon>
        <taxon>Anguilla</taxon>
    </lineage>
</organism>
<dbReference type="GO" id="GO:0016477">
    <property type="term" value="P:cell migration"/>
    <property type="evidence" value="ECO:0007669"/>
    <property type="project" value="TreeGrafter"/>
</dbReference>
<dbReference type="AlphaFoldDB" id="A0A9D3LWQ3"/>
<feature type="transmembrane region" description="Helical" evidence="15">
    <location>
        <begin position="612"/>
        <end position="637"/>
    </location>
</feature>
<keyword evidence="10" id="KW-0130">Cell adhesion</keyword>
<comment type="caution">
    <text evidence="17">The sequence shown here is derived from an EMBL/GenBank/DDBJ whole genome shotgun (WGS) entry which is preliminary data.</text>
</comment>
<evidence type="ECO:0000259" key="16">
    <source>
        <dbReference type="PROSITE" id="PS50268"/>
    </source>
</evidence>
<reference evidence="17" key="1">
    <citation type="submission" date="2021-01" db="EMBL/GenBank/DDBJ databases">
        <title>A chromosome-scale assembly of European eel, Anguilla anguilla.</title>
        <authorList>
            <person name="Henkel C."/>
            <person name="Jong-Raadsen S.A."/>
            <person name="Dufour S."/>
            <person name="Weltzien F.-A."/>
            <person name="Palstra A.P."/>
            <person name="Pelster B."/>
            <person name="Spaink H.P."/>
            <person name="Van Den Thillart G.E."/>
            <person name="Jansen H."/>
            <person name="Zahm M."/>
            <person name="Klopp C."/>
            <person name="Cedric C."/>
            <person name="Louis A."/>
            <person name="Berthelot C."/>
            <person name="Parey E."/>
            <person name="Roest Crollius H."/>
            <person name="Montfort J."/>
            <person name="Robinson-Rechavi M."/>
            <person name="Bucao C."/>
            <person name="Bouchez O."/>
            <person name="Gislard M."/>
            <person name="Lluch J."/>
            <person name="Milhes M."/>
            <person name="Lampietro C."/>
            <person name="Lopez Roques C."/>
            <person name="Donnadieu C."/>
            <person name="Braasch I."/>
            <person name="Desvignes T."/>
            <person name="Postlethwait J."/>
            <person name="Bobe J."/>
            <person name="Guiguen Y."/>
            <person name="Dirks R."/>
        </authorList>
    </citation>
    <scope>NUCLEOTIDE SEQUENCE</scope>
    <source>
        <strain evidence="17">Tag_6206</strain>
        <tissue evidence="17">Liver</tissue>
    </source>
</reference>
<dbReference type="SUPFAM" id="SSF49313">
    <property type="entry name" value="Cadherin-like"/>
    <property type="match status" value="5"/>
</dbReference>
<keyword evidence="13" id="KW-0325">Glycoprotein</keyword>
<dbReference type="GO" id="GO:0008013">
    <property type="term" value="F:beta-catenin binding"/>
    <property type="evidence" value="ECO:0007669"/>
    <property type="project" value="TreeGrafter"/>
</dbReference>
<dbReference type="SMART" id="SM00112">
    <property type="entry name" value="CA"/>
    <property type="match status" value="4"/>
</dbReference>
<dbReference type="EMBL" id="JAFIRN010000012">
    <property type="protein sequence ID" value="KAG5838415.1"/>
    <property type="molecule type" value="Genomic_DNA"/>
</dbReference>
<dbReference type="InterPro" id="IPR002126">
    <property type="entry name" value="Cadherin-like_dom"/>
</dbReference>
<keyword evidence="12 15" id="KW-0472">Membrane</keyword>
<dbReference type="GO" id="GO:0000902">
    <property type="term" value="P:cell morphogenesis"/>
    <property type="evidence" value="ECO:0007669"/>
    <property type="project" value="TreeGrafter"/>
</dbReference>
<dbReference type="GO" id="GO:0034332">
    <property type="term" value="P:adherens junction organization"/>
    <property type="evidence" value="ECO:0007669"/>
    <property type="project" value="TreeGrafter"/>
</dbReference>
<evidence type="ECO:0000256" key="12">
    <source>
        <dbReference type="ARBA" id="ARBA00023136"/>
    </source>
</evidence>
<dbReference type="GO" id="GO:0045296">
    <property type="term" value="F:cadherin binding"/>
    <property type="evidence" value="ECO:0007669"/>
    <property type="project" value="TreeGrafter"/>
</dbReference>
<keyword evidence="5 15" id="KW-0812">Transmembrane</keyword>
<evidence type="ECO:0000256" key="3">
    <source>
        <dbReference type="ARBA" id="ARBA00022475"/>
    </source>
</evidence>
<keyword evidence="3" id="KW-1003">Cell membrane</keyword>
<protein>
    <recommendedName>
        <fullName evidence="16">Cadherin domain-containing protein</fullName>
    </recommendedName>
</protein>
<evidence type="ECO:0000313" key="17">
    <source>
        <dbReference type="EMBL" id="KAG5838415.1"/>
    </source>
</evidence>
<feature type="domain" description="Cadherin" evidence="16">
    <location>
        <begin position="75"/>
        <end position="150"/>
    </location>
</feature>
<accession>A0A9D3LWQ3</accession>
<feature type="domain" description="Cadherin" evidence="16">
    <location>
        <begin position="270"/>
        <end position="396"/>
    </location>
</feature>
<sequence length="842" mass="94180">MFWITFGRMSLVYTMKAILMILLVTLHVDILGAISSKEHIREKRAWIIDSFIIEEEHPGPFPYVLGNVKVERDYQVGFSLHGKGVDEEPKGILSIDKETGVIYVNGKVDYEQHQKLKLIFEAKNMSNMVVDTVLGVEVTISDINDHAPEFQMELYKTSLEESTSQGQHVIVVLATDKDARNSPNSTFDYNIVSVDPQTPNVEFYIKTNGAISFKGCLDYEKATKYTILVEAKDRGEVIRLSSTCTVLVDIIDKNNHLPTVIGRTGTGRVQEGKSGQEVLRLQAEDRDAENTPAWRVKYRINGDNRNYFKIETDPETNEGVLSVQKPLDFEEGPERNLFISLENEDPYFSCVVKRKTKTELWQVVTADGTSGTGLIPEPVTEKVIIVVEDINDPPVFTHKVKSVMVEEDVPVGQLLEQFTAVDMDLSFNNEFEYSKGDDPDNWVTVDPKTGQISTAKLLDRESPYVVNNTYTVTLYAISHGETPMTATATLTIHVEDKNDNLPHLLSEMLDMCMSDGPTFASLTAIDSDEPPYSGPFRFELLGDVKNKWHLDPNYGTTINLVKANTVYAGEHKLMLKIYDTQGAFFIQNLAVTVCECSVVPNCQVRSATSTQLGGSAVGIMICALLLLMGLVFLVFLISCRSKKSAIQIDQGSGEYLIPSNIETPGTDCKIPSTLLQVDKEKIESNHILSLETEPVQMAQQTMLQSSFQGLSSFSQSARPTQQFQRGSFMYRSLPMQSQSRSSQYQGSTFQRSYSISRGDSLLMQNEALNSLLGQRIFSIQTPGQELFHYEPRVYTYEEDLVTDPQLDAISIPESEFAPDKLLELGPQFNYLATICNSTPPAH</sequence>
<evidence type="ECO:0000256" key="6">
    <source>
        <dbReference type="ARBA" id="ARBA00022723"/>
    </source>
</evidence>
<dbReference type="FunFam" id="2.60.40.60:FF:000019">
    <property type="entry name" value="Cadherin 2"/>
    <property type="match status" value="1"/>
</dbReference>
<evidence type="ECO:0000313" key="18">
    <source>
        <dbReference type="Proteomes" id="UP001044222"/>
    </source>
</evidence>
<dbReference type="GO" id="GO:0005912">
    <property type="term" value="C:adherens junction"/>
    <property type="evidence" value="ECO:0007669"/>
    <property type="project" value="TreeGrafter"/>
</dbReference>
<dbReference type="GO" id="GO:0007043">
    <property type="term" value="P:cell-cell junction assembly"/>
    <property type="evidence" value="ECO:0007669"/>
    <property type="project" value="TreeGrafter"/>
</dbReference>
<dbReference type="PROSITE" id="PS50268">
    <property type="entry name" value="CADHERIN_2"/>
    <property type="match status" value="4"/>
</dbReference>
<dbReference type="InterPro" id="IPR015919">
    <property type="entry name" value="Cadherin-like_sf"/>
</dbReference>
<dbReference type="InterPro" id="IPR020894">
    <property type="entry name" value="Cadherin_CS"/>
</dbReference>
<dbReference type="Gene3D" id="2.60.40.60">
    <property type="entry name" value="Cadherins"/>
    <property type="match status" value="5"/>
</dbReference>
<evidence type="ECO:0000256" key="10">
    <source>
        <dbReference type="ARBA" id="ARBA00022889"/>
    </source>
</evidence>
<dbReference type="PRINTS" id="PR01820">
    <property type="entry name" value="DESMOCOLLIN"/>
</dbReference>
<dbReference type="PROSITE" id="PS00232">
    <property type="entry name" value="CADHERIN_1"/>
    <property type="match status" value="2"/>
</dbReference>
<evidence type="ECO:0000256" key="9">
    <source>
        <dbReference type="ARBA" id="ARBA00022837"/>
    </source>
</evidence>
<feature type="domain" description="Cadherin" evidence="16">
    <location>
        <begin position="397"/>
        <end position="504"/>
    </location>
</feature>
<keyword evidence="18" id="KW-1185">Reference proteome</keyword>
<evidence type="ECO:0000256" key="7">
    <source>
        <dbReference type="ARBA" id="ARBA00022729"/>
    </source>
</evidence>
<dbReference type="PRINTS" id="PR00205">
    <property type="entry name" value="CADHERIN"/>
</dbReference>
<dbReference type="GO" id="GO:0060027">
    <property type="term" value="P:convergent extension involved in gastrulation"/>
    <property type="evidence" value="ECO:0007669"/>
    <property type="project" value="UniProtKB-ARBA"/>
</dbReference>
<comment type="subcellular location">
    <subcellularLocation>
        <location evidence="1">Cell membrane</location>
        <topology evidence="1">Single-pass type I membrane protein</topology>
    </subcellularLocation>
    <subcellularLocation>
        <location evidence="2">Cytoplasm</location>
    </subcellularLocation>
</comment>
<evidence type="ECO:0000256" key="14">
    <source>
        <dbReference type="PROSITE-ProRule" id="PRU00043"/>
    </source>
</evidence>
<dbReference type="Pfam" id="PF00028">
    <property type="entry name" value="Cadherin"/>
    <property type="match status" value="3"/>
</dbReference>
<dbReference type="Proteomes" id="UP001044222">
    <property type="component" value="Chromosome 12"/>
</dbReference>
<dbReference type="PANTHER" id="PTHR24027">
    <property type="entry name" value="CADHERIN-23"/>
    <property type="match status" value="1"/>
</dbReference>